<dbReference type="InterPro" id="IPR046301">
    <property type="entry name" value="DUF6416"/>
</dbReference>
<dbReference type="Proteomes" id="UP000598996">
    <property type="component" value="Unassembled WGS sequence"/>
</dbReference>
<sequence>MSLRSRQLAAQRIKPGRPRPYTVFGLVTADAAGRSQLLVAGVAEGFVGWVDTTEFSGDGRYERFAHQVRALSVEAAEADAHAYVAAQQAGPEFTAWQPADQELYNEVVYRRLTPRARAIFAVLAAQPGTPFSGERLAALTGMKNLNSVAGSLSWPRTYCGEAGRIQCWWFTDGARTEYSFDVVHAELFLTAAGARLALAA</sequence>
<reference evidence="1 2" key="1">
    <citation type="submission" date="2021-01" db="EMBL/GenBank/DDBJ databases">
        <title>Actinoplanes sp. nov. LDG1-01 isolated from lichen.</title>
        <authorList>
            <person name="Saeng-In P."/>
            <person name="Phongsopitanun W."/>
            <person name="Kanchanasin P."/>
            <person name="Yuki M."/>
            <person name="Kudo T."/>
            <person name="Ohkuma M."/>
            <person name="Tanasupawat S."/>
        </authorList>
    </citation>
    <scope>NUCLEOTIDE SEQUENCE [LARGE SCALE GENOMIC DNA]</scope>
    <source>
        <strain evidence="1 2">LDG1-01</strain>
    </source>
</reference>
<dbReference type="EMBL" id="JAENHO010000011">
    <property type="protein sequence ID" value="MBL7259361.1"/>
    <property type="molecule type" value="Genomic_DNA"/>
</dbReference>
<accession>A0ABS1VXY6</accession>
<comment type="caution">
    <text evidence="1">The sequence shown here is derived from an EMBL/GenBank/DDBJ whole genome shotgun (WGS) entry which is preliminary data.</text>
</comment>
<dbReference type="RefSeq" id="WP_202996067.1">
    <property type="nucleotide sequence ID" value="NZ_JAENHO010000011.1"/>
</dbReference>
<evidence type="ECO:0000313" key="1">
    <source>
        <dbReference type="EMBL" id="MBL7259361.1"/>
    </source>
</evidence>
<gene>
    <name evidence="1" type="ORF">JKJ07_34105</name>
</gene>
<keyword evidence="2" id="KW-1185">Reference proteome</keyword>
<name>A0ABS1VXY6_9ACTN</name>
<organism evidence="1 2">
    <name type="scientific">Paractinoplanes lichenicola</name>
    <dbReference type="NCBI Taxonomy" id="2802976"/>
    <lineage>
        <taxon>Bacteria</taxon>
        <taxon>Bacillati</taxon>
        <taxon>Actinomycetota</taxon>
        <taxon>Actinomycetes</taxon>
        <taxon>Micromonosporales</taxon>
        <taxon>Micromonosporaceae</taxon>
        <taxon>Paractinoplanes</taxon>
    </lineage>
</organism>
<evidence type="ECO:0000313" key="2">
    <source>
        <dbReference type="Proteomes" id="UP000598996"/>
    </source>
</evidence>
<proteinExistence type="predicted"/>
<protein>
    <submittedName>
        <fullName evidence="1">Uncharacterized protein</fullName>
    </submittedName>
</protein>
<dbReference type="Pfam" id="PF19980">
    <property type="entry name" value="DUF6416"/>
    <property type="match status" value="1"/>
</dbReference>